<dbReference type="Pfam" id="PF00698">
    <property type="entry name" value="Acyl_transf_1"/>
    <property type="match status" value="3"/>
</dbReference>
<dbReference type="SMART" id="SM00822">
    <property type="entry name" value="PKS_KR"/>
    <property type="match status" value="3"/>
</dbReference>
<keyword evidence="1" id="KW-0596">Phosphopantetheine</keyword>
<dbReference type="SUPFAM" id="SSF56801">
    <property type="entry name" value="Acetyl-CoA synthetase-like"/>
    <property type="match status" value="1"/>
</dbReference>
<proteinExistence type="predicted"/>
<dbReference type="Pfam" id="PF13193">
    <property type="entry name" value="AMP-binding_C"/>
    <property type="match status" value="1"/>
</dbReference>
<evidence type="ECO:0000256" key="4">
    <source>
        <dbReference type="ARBA" id="ARBA00023194"/>
    </source>
</evidence>
<dbReference type="InterPro" id="IPR057326">
    <property type="entry name" value="KR_dom"/>
</dbReference>
<dbReference type="GO" id="GO:0033068">
    <property type="term" value="P:macrolide biosynthetic process"/>
    <property type="evidence" value="ECO:0007669"/>
    <property type="project" value="UniProtKB-ARBA"/>
</dbReference>
<dbReference type="Gene3D" id="3.40.50.720">
    <property type="entry name" value="NAD(P)-binding Rossmann-like Domain"/>
    <property type="match status" value="3"/>
</dbReference>
<name>A0A5Q0V457_9ACTN</name>
<dbReference type="InterPro" id="IPR000873">
    <property type="entry name" value="AMP-dep_synth/lig_dom"/>
</dbReference>
<keyword evidence="2" id="KW-0597">Phosphoprotein</keyword>
<protein>
    <submittedName>
        <fullName evidence="10">Type I polyketide synthase</fullName>
    </submittedName>
</protein>
<dbReference type="SUPFAM" id="SSF55048">
    <property type="entry name" value="Probable ACP-binding domain of malonyl-CoA ACP transacylase"/>
    <property type="match status" value="3"/>
</dbReference>
<dbReference type="InterPro" id="IPR014030">
    <property type="entry name" value="Ketoacyl_synth_N"/>
</dbReference>
<dbReference type="InterPro" id="IPR020841">
    <property type="entry name" value="PKS_Beta-ketoAc_synthase_dom"/>
</dbReference>
<dbReference type="Gene3D" id="3.40.50.11460">
    <property type="match status" value="1"/>
</dbReference>
<dbReference type="SMART" id="SM00827">
    <property type="entry name" value="PKS_AT"/>
    <property type="match status" value="3"/>
</dbReference>
<evidence type="ECO:0000256" key="5">
    <source>
        <dbReference type="ARBA" id="ARBA00023268"/>
    </source>
</evidence>
<dbReference type="SMART" id="SM01294">
    <property type="entry name" value="PKS_PP_betabranch"/>
    <property type="match status" value="3"/>
</dbReference>
<dbReference type="InterPro" id="IPR018201">
    <property type="entry name" value="Ketoacyl_synth_AS"/>
</dbReference>
<dbReference type="SUPFAM" id="SSF51735">
    <property type="entry name" value="NAD(P)-binding Rossmann-fold domains"/>
    <property type="match status" value="7"/>
</dbReference>
<dbReference type="Pfam" id="PF18369">
    <property type="entry name" value="PKS_DE"/>
    <property type="match status" value="3"/>
</dbReference>
<dbReference type="Pfam" id="PF16197">
    <property type="entry name" value="KAsynt_C_assoc"/>
    <property type="match status" value="3"/>
</dbReference>
<dbReference type="Pfam" id="PF08659">
    <property type="entry name" value="KR"/>
    <property type="match status" value="3"/>
</dbReference>
<dbReference type="InterPro" id="IPR006162">
    <property type="entry name" value="Ppantetheine_attach_site"/>
</dbReference>
<dbReference type="InterPro" id="IPR016035">
    <property type="entry name" value="Acyl_Trfase/lysoPLipase"/>
</dbReference>
<feature type="region of interest" description="Disordered" evidence="7">
    <location>
        <begin position="591"/>
        <end position="626"/>
    </location>
</feature>
<dbReference type="Pfam" id="PF00501">
    <property type="entry name" value="AMP-binding"/>
    <property type="match status" value="1"/>
</dbReference>
<feature type="domain" description="Ketosynthase family 3 (KS3)" evidence="9">
    <location>
        <begin position="2402"/>
        <end position="2828"/>
    </location>
</feature>
<dbReference type="SUPFAM" id="SSF52151">
    <property type="entry name" value="FabD/lysophospholipase-like"/>
    <property type="match status" value="3"/>
</dbReference>
<dbReference type="InterPro" id="IPR036736">
    <property type="entry name" value="ACP-like_sf"/>
</dbReference>
<evidence type="ECO:0000256" key="7">
    <source>
        <dbReference type="SAM" id="MobiDB-lite"/>
    </source>
</evidence>
<dbReference type="Gene3D" id="3.40.47.10">
    <property type="match status" value="3"/>
</dbReference>
<keyword evidence="4" id="KW-0045">Antibiotic biosynthesis</keyword>
<feature type="domain" description="Ketosynthase family 3 (KS3)" evidence="9">
    <location>
        <begin position="853"/>
        <end position="1279"/>
    </location>
</feature>
<dbReference type="PROSITE" id="PS00012">
    <property type="entry name" value="PHOSPHOPANTETHEINE"/>
    <property type="match status" value="3"/>
</dbReference>
<dbReference type="Gene3D" id="3.30.70.3290">
    <property type="match status" value="3"/>
</dbReference>
<dbReference type="InterPro" id="IPR025110">
    <property type="entry name" value="AMP-bd_C"/>
</dbReference>
<feature type="domain" description="Carrier" evidence="8">
    <location>
        <begin position="5382"/>
        <end position="5457"/>
    </location>
</feature>
<evidence type="ECO:0000259" key="8">
    <source>
        <dbReference type="PROSITE" id="PS50075"/>
    </source>
</evidence>
<feature type="domain" description="Ketosynthase family 3 (KS3)" evidence="9">
    <location>
        <begin position="3944"/>
        <end position="4370"/>
    </location>
</feature>
<reference evidence="10" key="1">
    <citation type="submission" date="2019-07" db="EMBL/GenBank/DDBJ databases">
        <title>Discovery and Elucidation of Biosynthetic Pathway for the Neoantimycin Analogs with a 3-Hydroxybenzoic Acid Moiety and Selective Anticancer Activities.</title>
        <authorList>
            <person name="Zhou Y."/>
        </authorList>
    </citation>
    <scope>NUCLEOTIDE SEQUENCE</scope>
    <source>
        <strain evidence="10">ATCC 31005</strain>
    </source>
</reference>
<keyword evidence="6" id="KW-0012">Acyltransferase</keyword>
<evidence type="ECO:0000313" key="10">
    <source>
        <dbReference type="EMBL" id="QGA89384.1"/>
    </source>
</evidence>
<dbReference type="PROSITE" id="PS52004">
    <property type="entry name" value="KS3_2"/>
    <property type="match status" value="3"/>
</dbReference>
<dbReference type="EMBL" id="MN158725">
    <property type="protein sequence ID" value="QGA89384.1"/>
    <property type="molecule type" value="Genomic_DNA"/>
</dbReference>
<dbReference type="SMART" id="SM00825">
    <property type="entry name" value="PKS_KS"/>
    <property type="match status" value="3"/>
</dbReference>
<dbReference type="InterPro" id="IPR009081">
    <property type="entry name" value="PP-bd_ACP"/>
</dbReference>
<feature type="domain" description="Carrier" evidence="8">
    <location>
        <begin position="3847"/>
        <end position="3922"/>
    </location>
</feature>
<dbReference type="Gene3D" id="1.10.1200.10">
    <property type="entry name" value="ACP-like"/>
    <property type="match status" value="4"/>
</dbReference>
<dbReference type="Pfam" id="PF00550">
    <property type="entry name" value="PP-binding"/>
    <property type="match status" value="4"/>
</dbReference>
<dbReference type="Gene3D" id="3.40.366.10">
    <property type="entry name" value="Malonyl-Coenzyme A Acyl Carrier Protein, domain 2"/>
    <property type="match status" value="3"/>
</dbReference>
<dbReference type="PROSITE" id="PS00606">
    <property type="entry name" value="KS3_1"/>
    <property type="match status" value="3"/>
</dbReference>
<dbReference type="PANTHER" id="PTHR43775">
    <property type="entry name" value="FATTY ACID SYNTHASE"/>
    <property type="match status" value="1"/>
</dbReference>
<dbReference type="InterPro" id="IPR016039">
    <property type="entry name" value="Thiolase-like"/>
</dbReference>
<dbReference type="FunFam" id="3.40.47.10:FF:000019">
    <property type="entry name" value="Polyketide synthase type I"/>
    <property type="match status" value="3"/>
</dbReference>
<dbReference type="GO" id="GO:0004312">
    <property type="term" value="F:fatty acid synthase activity"/>
    <property type="evidence" value="ECO:0007669"/>
    <property type="project" value="TreeGrafter"/>
</dbReference>
<dbReference type="Pfam" id="PF22953">
    <property type="entry name" value="SpnB_Rossmann"/>
    <property type="match status" value="1"/>
</dbReference>
<dbReference type="InterPro" id="IPR014031">
    <property type="entry name" value="Ketoacyl_synth_C"/>
</dbReference>
<accession>A0A5Q0V457</accession>
<dbReference type="InterPro" id="IPR016036">
    <property type="entry name" value="Malonyl_transacylase_ACP-bd"/>
</dbReference>
<feature type="compositionally biased region" description="Low complexity" evidence="7">
    <location>
        <begin position="597"/>
        <end position="616"/>
    </location>
</feature>
<dbReference type="CDD" id="cd00833">
    <property type="entry name" value="PKS"/>
    <property type="match status" value="3"/>
</dbReference>
<dbReference type="InterPro" id="IPR001227">
    <property type="entry name" value="Ac_transferase_dom_sf"/>
</dbReference>
<organism evidence="10">
    <name type="scientific">Streptomyces conglobatus</name>
    <dbReference type="NCBI Taxonomy" id="1653203"/>
    <lineage>
        <taxon>Bacteria</taxon>
        <taxon>Bacillati</taxon>
        <taxon>Actinomycetota</taxon>
        <taxon>Actinomycetes</taxon>
        <taxon>Kitasatosporales</taxon>
        <taxon>Streptomycetaceae</taxon>
        <taxon>Streptomyces</taxon>
    </lineage>
</organism>
<evidence type="ECO:0000256" key="3">
    <source>
        <dbReference type="ARBA" id="ARBA00022679"/>
    </source>
</evidence>
<dbReference type="FunFam" id="3.40.366.10:FF:000002">
    <property type="entry name" value="Probable polyketide synthase 2"/>
    <property type="match status" value="3"/>
</dbReference>
<dbReference type="InterPro" id="IPR032821">
    <property type="entry name" value="PKS_assoc"/>
</dbReference>
<dbReference type="GO" id="GO:0031177">
    <property type="term" value="F:phosphopantetheine binding"/>
    <property type="evidence" value="ECO:0007669"/>
    <property type="project" value="InterPro"/>
</dbReference>
<dbReference type="Gene3D" id="3.30.300.30">
    <property type="match status" value="1"/>
</dbReference>
<feature type="domain" description="Carrier" evidence="8">
    <location>
        <begin position="2305"/>
        <end position="2380"/>
    </location>
</feature>
<dbReference type="InterPro" id="IPR014043">
    <property type="entry name" value="Acyl_transferase_dom"/>
</dbReference>
<sequence length="5543" mass="580418">MRAELIQPLPELLRAHAVRRGDQIAFADDRRGVSYRELEQRTARLGGHLAGLGLRRGDRAVILVNNSVEVIESYLAVTRAACVGVPVNPQSADGEVAHVLDDSGARVVIADLAHLDQVTRVLGDGRDQVRLVVIGDTGADHGHASFESMATSEPAEPARDDLGLDEVAWMLYTSGTTGRPKGVLSTQRSCLWSVAACYAPVLGLSERDRVLWPLPLFHSLAHILCVIGVTATGATARLMGGFVAEDVLKLMREESFTLLVGVPTMYHHMVLAAGQDPLDTSRLRACMVAGAVTAPSLARSFEETFGLPLLDAYGSTETCGLITINPPGGKRVPGSCGQPVPGLGVRVVDPRTGQEVPTGTEGEVWVSGPSLMVGYHNQPEATAEALRDGWYRTGDLARRDENDYLTISGRIKELIIRGGENIHPAEVEEALRAAPGIADAAVSGKPHDTLGEVPVAYLILDRAGDFDREQVFAVCRERLANYKIPAELYEVDAIPRTGSGKIIRHLLATRSARLLAVGDTSHEALFRLEWTAVSGPADGGPADAPTAAQWARIGTGALMADAVAYPDLDALGAAVDAGTPVPGFVALTHRPTPPAEAPAAAPAGDGAPAGTPADQGTGAGTSGRLPEETPAAIQDWLADPRSAGSRLVVVTHGAVSTTPDQDAPDPAGAALLDRLRTLQTAHPGRLVLLDLDGDQASRELLTAAATWGEPQLALRAGTAYAPRLRSALATGPQDADGAAVRSALHHRLAAMSDAERERTLTELVREQTAAVHGDSGAAGFESHRSFREQGFTSLTGVELRNRLAAATGLQLPATLVFDHPTPQAVARYLHAELLEHRDPTEPDPADARTAAHDDPIAIVGIGCRYPGGVDSPEELWRLVAGGGDAISAFPTDRGWDLESLYHPDPEHTGTSYAREGGFLHDAADFDAAFFGISPREALAMDPQQRLLLEASWEALERAGIDPHSVRGSRTGVFAGVMYHDYASRLSALPEGVEGYLETGNAGSVATGRVAYTLGLEGPAVTVDTACSSSLVALHLAAQSLRQGECSMALVGGVTVLSTPDVFVEFSRQRGLAADGRCKAFAAAADGTGWAEGAAMLLVERLSDAERNGHPVLAVIRGSAINQDGASNGLTAPNGPSQQRVIRQALSNAGLSAGQVDAVEAHGTGTTLGDPIEAQALLATYGQERPDDRPLWLGSVKSNIGHTQAAAGVAGVIKMVMAMRHGVLPRTLHVDEPSPHVAWSTGAVKLVTEHTAWPETGEPRRAGVSAFGVSGTNAHVILEGVPAPEPVATAPAGETSDGVVPWVLSARDPEALRAAADRLAQLLRTGTDASPLDIGYSLATTRASFPHRAAIVASGRDHFTRALTALAAGEATADVIRAEAAASGGAVFVFPGQGSQWAGMAVELLECSAVFAEWMGECAAALAPHTGWDLLGVVRGGSDEWLERVDVVQPVLWAVMVSLAGVWRSYGVEPVAVVGHSQGEIAAACVAGALSVEDAARVVALRSRLLLGLAGDGGMLSVALPVVEVRERLAGVGGVSVAAVNGPGSVVVAGERRVLEGLRDEWEGAGVRSRMVPVDYASHSAQVEQIQDQLLEVLAPVRPRRASVPFYSSVTGARFDTEGLDAGYWYRNLRQTVEFAKATEALLAEGHGAFIETSAHPVLLMGVEETAEAVERPVVTVGTLRRGEGGRERLLTSLAEAHTQGVEVDWASVFTGTGARRVDLPTYPFQRQRYWLEAPASEHQPTTGQGTTAAESTFWDAVEREDLASLASALRVDDDDPFSTVLPALSSWRRQQRDASTVDNWRYRIEWRMLPGAQARSLAGTWIVALPPSGGAQWVTALEQRGTRLVRVQLSSTPDRDSLAEQLRGACADGPVAGVLSLAALQDGAHPRHSGLPAGTAATVVLAQALGDAGVAAPLWLLTEGAVSTGRADELTGAEQAQVWGLGRVIALEHPDRWGGLIDLPRTADERTLDRLCGVLTAAGDEDQLAIRQSGVQVRRLVRAPLADAPGSRDWTPRGTVLVTGATGGLGPHIARWLARNGAEHLVLTSRRGPEAAGATQLADELTALGARFSITACDMTDRHAVAALAQRLAEAGTPVRAVLHAAAYTELAALADTDLADFAAVVEAKARGAEYLDEIFGAEVDAFVLFSSISGVWGSGNHAAYAAANAYLDALAERRRARGLTATSVAWGIWDSGADRAEVLPEALRRQGLPFIEPELAFTALQQVLDHDETFIAVADVDWERFVPAFTMARSRPLLDGVPEARAAVESADRADQAVGTTVGNGGTDPEAATLVQRLAALSPAERESALTELVGTHAAAVLGHASAEAVTTDRAFRDLGFDSLTAVELRNRLQTAIGVRLPATMIFDHPTPRGLVRHLLDTLLGGGTDSSAAAPQPAPAAAVDDEPIAIVGMSCRYPGGVTSPEDLWQLLEGGNDAISAFPADRGWELDGFFDPDPDRPGKSYVREGGFLHSAAEFDAAFFGISPREALAMDPQQRLLLETSWEALERAGVDPSSLRGTQGGVFVGAAAQRYGGDPQYAPEGAEAHLVTGTAASVLSGRVSYTLGLEGPAVTVDTACSSSLVALHWAVQALRRGECGIALAGGVVVMPTLEPFAGFSRQRALAADGRCKAFSGAADGMGLAEGAGMLVLERLSDARRNGHRVLAVVRGSAVNQDGASNGLTAPNGPSQQRVIRQALASAGLSAAEVDAVEAHGTGTALGDPIEAQALLATYGQGRSEDRPLWLGSVKSNIGHTQSAAGVAGVIKMVMAMREGVLPRTLHVDEPSPHVDWSAGAVQLLTEQVAWPETGEPRRAGVSSFGISGTNAHVILESAPVTEPEPESDDVVRATDGAVPWVLSARSEGALRAQAGRLAAFVERGAGVSLVDVGYSLAVSRAGLEYRAGVVASDGEGVRSALEALAAGDPASGVVQGVVGSGKLAVLFTGQGAQRLGMGRELYERFPVFADAFDAVCGELDRHLERPLREVIFGEGDGGGGLLDRTGFTQPALFAVEVALFRLVESWGVRADFVAGHSIGELSAAHVAGVLSLGDAAVLVAARARLMEGLPSGGAMVSVAASEADVRAAIGDGVGVSVAAVNGPSSVVVSGDADAVAGVADRFAALGVKTKRLRVSHAFHSAHMDGMLEEFRRIADGLTYGVPRIPVVSNLTGRVASAGELGSAEYWVRHVREAVRFADGITALEAEGVGRFLELGPDGTLTAMARDCLAEDSAAVLVPALRRDRSEEQSVSAALSTLYVHGGEVDWEAVFAGTGARRVDLPTYPFQRERYWIVPGKAEQRPADAADAAFWDVVEREDLTALASALRVDDEAPLSSVLPALSTWRRQHRDLSTLDAWRYRVVWTPVTHTGTRTLSGTWLVVLPSDALDHPWSTALETRGAHIVAVTLDGSADRRALADRLRGITEAQPIPITGVLSLLGLDDDSHAARAVRPAATAATVLLAQALGDAGIQAPLWLLTAGAVSTGHSDRLTHPEAAQLWGLGRVIALEHPDRWGGLIDLPQSVDERALDQLCQALTASDGETELAVRTSGLHVRRLVPAGLTGTADRAWQPSGTVLVTGGTGALGAHVARWLARAGADHLLLLSRRGPAAPGAETLRDELVALGAQVTVTACDVSDREALAAALATVPAEHPLTAVMHTAGVLDDGILDALTEDRVAEVLRPKAEAALHLHELTRHADLSAFVLFSSFSGLAGSPGQANYAAANAYLDALAQYRRQNGLPATSIAWGAWADSGMAADTRTVEARLSRTGVTPMDSEYALTALRQALAHDETTLAVADLDWSVFADTLTTTRPNRLLALLPDARAASEAVTAERDAGTDALAAFRQRLVDLPVGERESELLTLVRAQAAAALGHATAEAVEETRAFRDLGFDSLTAVELRTRLQRSTGLALPATLAFDYPTPQTLARYLADTLAGPEADRAGAAPLTTPTVAVDDEPIAIVAMSCRFPGGVSSPEELWHLLTSGADGISGFPTDRGWDLDGLFDPDPDRPGKSYVRVGGFLHDAAEFDADFFGISPREALAMDPQQRLLLETSWEALERAGIDPQSVRGSRIGVFAGTNGQDYATLTTTAPEATEGYRGIGNAASVVSGRVSYTLGLEGPAVTVDTACSSALVALHWAAQSIRQGECSMALAGGVTVMATPAAFVEFSRQRGLAADGRCKAFAAAADGTGWAEGAGMLLVERLSDAERNGHPVLAVLRGSAVNQDGASNGLTAPNGPSQQRVIRQALASARLSAGQVDAVEAHGTGTTLGDPIEAQALLATYGQERTDGRPLWLGSVKSNLGHTQAAAGVAGVIKMVMAMRHGVLPRTLHVDEPSPHVDWTAGAVELLTEQRGWPETGAPRRAGVSSFGVSGTNAHVILEGVPAPEPVATVPGDDSSGDEAADGAVPWVLSARSEGALRAQAGRLAAHVVSVSDVSLVDVGYSLAVSRAGLEHRAAVVASDREGVRSALEALAAGEPASGVVQGVVGSGKLAVLFTGQGAQRLGMGRELYERFPVFADAFDAVCGELDRHLERPLREIVFGDGDGGGGLLDRTGFTQPGLFAVEVALFRLVESWGVRADFVAGHSIGELSAAHVAGVLSLGDAAVLVAARARLMEGLPSGGAMVSVAASEADVRSALDGVGVSVAAVNGPSSVVVSGDADAVAGVADRFAALGVKTKRLRVSHAFHSAHMDGMLEEFRRIADGLTYGVPRIPVVSNVTGRVASAGELGSAEYWVRHVREAVRFADGITALEAEGVGRFLELGPDGTLTAMARDCLAEDSAAVLVPALRRDRSEEQSVLAALSTLYVHGGEVDWEAVFAGTGARRVDLPTYPFQRERYWIVPEQTEQRPADGADAAFWEAVEREDVSALAEVLEVDEGEPLGAMVPLLSKWRRQGRERSAVRDWRYRVDWLPVAEPAESVLSGTWLLVATGGGEESTRVAGLLAARGAGVVRVDVAQAAGDRAALALRIREVLAEAPRVAGVVAVPAGAADTALLTQALGDAEVRAPLWLLTHGAVSTGPEDRLGNLTQSQVWGLGRVVALEHPDRWGGLIDLPQDPDERALDRLCRVLASGGLEDQLAIRASGVYARRLVRARLSGDGAPGGGWTPSGSVLVTGGTGALGAHVARWLARAGAEHLVLVSRRGAQAPGAEALHEELTGLGVRVTLAACDVADRDALAEVLADVPDTCPLTAVVHTAGILDDGVVDALTEDRIDAVLRPKADAAWHLHELTRDLDLSAFVLFSSLASTAGSPGQGNYAAANAFLDALAVWRRQQGLVATSVAWGAWADSGMAADAQVVEERLRRSGVVPMAPEPALSALGQALDHDETALAVADLDWQRFAPSFTATRPSPLLDALPEARRALRSAAEAEPAATGAPGADLAQRMAGLSESAREHLLLDVVRNHAATVLGHASARTVDPDRGFLDLGFDSLTAVELRNGLQRLTGLTFPATLLFDHPTPAALAAHLRAVLVPAGQDGPGDEPATADATLTELDKVEAALAVMASDEDRTQVIARLNDMLTKWRGTVRPTDEDDDGRIDAATDEEIFKLIDDEFGDI</sequence>
<dbReference type="SUPFAM" id="SSF53901">
    <property type="entry name" value="Thiolase-like"/>
    <property type="match status" value="3"/>
</dbReference>
<dbReference type="InterPro" id="IPR036291">
    <property type="entry name" value="NAD(P)-bd_dom_sf"/>
</dbReference>
<dbReference type="Pfam" id="PF02801">
    <property type="entry name" value="Ketoacyl-synt_C"/>
    <property type="match status" value="3"/>
</dbReference>
<dbReference type="GO" id="GO:0004315">
    <property type="term" value="F:3-oxoacyl-[acyl-carrier-protein] synthase activity"/>
    <property type="evidence" value="ECO:0007669"/>
    <property type="project" value="InterPro"/>
</dbReference>
<dbReference type="SUPFAM" id="SSF47336">
    <property type="entry name" value="ACP-like"/>
    <property type="match status" value="4"/>
</dbReference>
<keyword evidence="5" id="KW-0511">Multifunctional enzyme</keyword>
<dbReference type="PANTHER" id="PTHR43775:SF51">
    <property type="entry name" value="INACTIVE PHENOLPHTHIOCEROL SYNTHESIS POLYKETIDE SYNTHASE TYPE I PKS1-RELATED"/>
    <property type="match status" value="1"/>
</dbReference>
<dbReference type="InterPro" id="IPR020806">
    <property type="entry name" value="PKS_PP-bd"/>
</dbReference>
<dbReference type="InterPro" id="IPR013968">
    <property type="entry name" value="PKS_KR"/>
</dbReference>
<evidence type="ECO:0000256" key="6">
    <source>
        <dbReference type="ARBA" id="ARBA00023315"/>
    </source>
</evidence>
<dbReference type="SMART" id="SM00823">
    <property type="entry name" value="PKS_PP"/>
    <property type="match status" value="4"/>
</dbReference>
<dbReference type="Gene3D" id="3.40.50.12780">
    <property type="entry name" value="N-terminal domain of ligase-like"/>
    <property type="match status" value="1"/>
</dbReference>
<evidence type="ECO:0000256" key="1">
    <source>
        <dbReference type="ARBA" id="ARBA00022450"/>
    </source>
</evidence>
<dbReference type="InterPro" id="IPR050091">
    <property type="entry name" value="PKS_NRPS_Biosynth_Enz"/>
</dbReference>
<dbReference type="InterPro" id="IPR045851">
    <property type="entry name" value="AMP-bd_C_sf"/>
</dbReference>
<dbReference type="InterPro" id="IPR020845">
    <property type="entry name" value="AMP-binding_CS"/>
</dbReference>
<evidence type="ECO:0000256" key="2">
    <source>
        <dbReference type="ARBA" id="ARBA00022553"/>
    </source>
</evidence>
<dbReference type="Pfam" id="PF00109">
    <property type="entry name" value="ketoacyl-synt"/>
    <property type="match status" value="3"/>
</dbReference>
<dbReference type="InterPro" id="IPR055123">
    <property type="entry name" value="SpnB-like_Rossmann"/>
</dbReference>
<dbReference type="InterPro" id="IPR041618">
    <property type="entry name" value="PKS_DE"/>
</dbReference>
<dbReference type="GO" id="GO:0006633">
    <property type="term" value="P:fatty acid biosynthetic process"/>
    <property type="evidence" value="ECO:0007669"/>
    <property type="project" value="InterPro"/>
</dbReference>
<dbReference type="FunFam" id="1.10.1200.10:FF:000007">
    <property type="entry name" value="Probable polyketide synthase pks17"/>
    <property type="match status" value="4"/>
</dbReference>
<dbReference type="NCBIfam" id="NF045894">
    <property type="entry name" value="PKS_plus_SDR"/>
    <property type="match status" value="3"/>
</dbReference>
<dbReference type="PROSITE" id="PS50075">
    <property type="entry name" value="CARRIER"/>
    <property type="match status" value="4"/>
</dbReference>
<dbReference type="PROSITE" id="PS00455">
    <property type="entry name" value="AMP_BINDING"/>
    <property type="match status" value="1"/>
</dbReference>
<dbReference type="CDD" id="cd08952">
    <property type="entry name" value="KR_1_SDR_x"/>
    <property type="match status" value="3"/>
</dbReference>
<evidence type="ECO:0000259" key="9">
    <source>
        <dbReference type="PROSITE" id="PS52004"/>
    </source>
</evidence>
<keyword evidence="3" id="KW-0808">Transferase</keyword>
<feature type="domain" description="Carrier" evidence="8">
    <location>
        <begin position="755"/>
        <end position="833"/>
    </location>
</feature>
<dbReference type="InterPro" id="IPR042099">
    <property type="entry name" value="ANL_N_sf"/>
</dbReference>
<dbReference type="Gene3D" id="6.10.140.1830">
    <property type="match status" value="3"/>
</dbReference>